<comment type="caution">
    <text evidence="4">The sequence shown here is derived from an EMBL/GenBank/DDBJ whole genome shotgun (WGS) entry which is preliminary data.</text>
</comment>
<name>A0ABW0SIR8_9GAMM</name>
<dbReference type="InterPro" id="IPR018247">
    <property type="entry name" value="EF_Hand_1_Ca_BS"/>
</dbReference>
<dbReference type="RefSeq" id="WP_386752445.1">
    <property type="nucleotide sequence ID" value="NZ_JBHSNM010000001.1"/>
</dbReference>
<sequence length="145" mass="14504">MNLKHSSILVAVLAAMALAGGCNKSDDTADTYGTEPAATPEQPATTPPADTGTSTAATDTAGTQPEASTPAPTTAPATTPPTTTADATTPFDDMDINNDGSLSRDELPATSPLLQDFSTADKDGNGTLSRAEVDAQRGTMPPPGG</sequence>
<reference evidence="5" key="1">
    <citation type="journal article" date="2019" name="Int. J. Syst. Evol. Microbiol.">
        <title>The Global Catalogue of Microorganisms (GCM) 10K type strain sequencing project: providing services to taxonomists for standard genome sequencing and annotation.</title>
        <authorList>
            <consortium name="The Broad Institute Genomics Platform"/>
            <consortium name="The Broad Institute Genome Sequencing Center for Infectious Disease"/>
            <person name="Wu L."/>
            <person name="Ma J."/>
        </authorList>
    </citation>
    <scope>NUCLEOTIDE SEQUENCE [LARGE SCALE GENOMIC DNA]</scope>
    <source>
        <strain evidence="5">KACC 11407</strain>
    </source>
</reference>
<protein>
    <submittedName>
        <fullName evidence="4">EF-hand domain-containing protein</fullName>
    </submittedName>
</protein>
<gene>
    <name evidence="4" type="ORF">ACFPN1_01690</name>
</gene>
<dbReference type="EMBL" id="JBHSNM010000001">
    <property type="protein sequence ID" value="MFC5568776.1"/>
    <property type="molecule type" value="Genomic_DNA"/>
</dbReference>
<dbReference type="Proteomes" id="UP001596036">
    <property type="component" value="Unassembled WGS sequence"/>
</dbReference>
<dbReference type="PROSITE" id="PS00018">
    <property type="entry name" value="EF_HAND_1"/>
    <property type="match status" value="1"/>
</dbReference>
<evidence type="ECO:0000256" key="2">
    <source>
        <dbReference type="SAM" id="SignalP"/>
    </source>
</evidence>
<keyword evidence="5" id="KW-1185">Reference proteome</keyword>
<dbReference type="CDD" id="cd00051">
    <property type="entry name" value="EFh"/>
    <property type="match status" value="1"/>
</dbReference>
<evidence type="ECO:0000256" key="1">
    <source>
        <dbReference type="SAM" id="MobiDB-lite"/>
    </source>
</evidence>
<evidence type="ECO:0000313" key="5">
    <source>
        <dbReference type="Proteomes" id="UP001596036"/>
    </source>
</evidence>
<accession>A0ABW0SIR8</accession>
<evidence type="ECO:0000259" key="3">
    <source>
        <dbReference type="Pfam" id="PF13202"/>
    </source>
</evidence>
<feature type="domain" description="EF-hand" evidence="3">
    <location>
        <begin position="114"/>
        <end position="132"/>
    </location>
</feature>
<organism evidence="4 5">
    <name type="scientific">Lysobacter yangpyeongensis</name>
    <dbReference type="NCBI Taxonomy" id="346182"/>
    <lineage>
        <taxon>Bacteria</taxon>
        <taxon>Pseudomonadati</taxon>
        <taxon>Pseudomonadota</taxon>
        <taxon>Gammaproteobacteria</taxon>
        <taxon>Lysobacterales</taxon>
        <taxon>Lysobacteraceae</taxon>
        <taxon>Lysobacter</taxon>
    </lineage>
</organism>
<proteinExistence type="predicted"/>
<feature type="chain" id="PRO_5045417737" evidence="2">
    <location>
        <begin position="25"/>
        <end position="145"/>
    </location>
</feature>
<dbReference type="InterPro" id="IPR011992">
    <property type="entry name" value="EF-hand-dom_pair"/>
</dbReference>
<dbReference type="PROSITE" id="PS51257">
    <property type="entry name" value="PROKAR_LIPOPROTEIN"/>
    <property type="match status" value="1"/>
</dbReference>
<feature type="signal peptide" evidence="2">
    <location>
        <begin position="1"/>
        <end position="24"/>
    </location>
</feature>
<dbReference type="Pfam" id="PF13202">
    <property type="entry name" value="EF-hand_5"/>
    <property type="match status" value="2"/>
</dbReference>
<feature type="compositionally biased region" description="Low complexity" evidence="1">
    <location>
        <begin position="34"/>
        <end position="90"/>
    </location>
</feature>
<dbReference type="InterPro" id="IPR002048">
    <property type="entry name" value="EF_hand_dom"/>
</dbReference>
<dbReference type="Gene3D" id="1.10.238.10">
    <property type="entry name" value="EF-hand"/>
    <property type="match status" value="1"/>
</dbReference>
<evidence type="ECO:0000313" key="4">
    <source>
        <dbReference type="EMBL" id="MFC5568776.1"/>
    </source>
</evidence>
<keyword evidence="2" id="KW-0732">Signal</keyword>
<feature type="region of interest" description="Disordered" evidence="1">
    <location>
        <begin position="21"/>
        <end position="145"/>
    </location>
</feature>
<feature type="domain" description="EF-hand" evidence="3">
    <location>
        <begin position="91"/>
        <end position="107"/>
    </location>
</feature>
<dbReference type="SUPFAM" id="SSF47473">
    <property type="entry name" value="EF-hand"/>
    <property type="match status" value="1"/>
</dbReference>